<organism evidence="3">
    <name type="scientific">Hymenolepis diminuta</name>
    <name type="common">Rat tapeworm</name>
    <dbReference type="NCBI Taxonomy" id="6216"/>
    <lineage>
        <taxon>Eukaryota</taxon>
        <taxon>Metazoa</taxon>
        <taxon>Spiralia</taxon>
        <taxon>Lophotrochozoa</taxon>
        <taxon>Platyhelminthes</taxon>
        <taxon>Cestoda</taxon>
        <taxon>Eucestoda</taxon>
        <taxon>Cyclophyllidea</taxon>
        <taxon>Hymenolepididae</taxon>
        <taxon>Hymenolepis</taxon>
    </lineage>
</organism>
<dbReference type="STRING" id="6216.A0A0R3SS69"/>
<dbReference type="AlphaFoldDB" id="A0A0R3SS69"/>
<evidence type="ECO:0000313" key="1">
    <source>
        <dbReference type="EMBL" id="VDL60422.1"/>
    </source>
</evidence>
<dbReference type="EMBL" id="UYSG01011028">
    <property type="protein sequence ID" value="VDL60422.1"/>
    <property type="molecule type" value="Genomic_DNA"/>
</dbReference>
<dbReference type="Proteomes" id="UP000274504">
    <property type="component" value="Unassembled WGS sequence"/>
</dbReference>
<name>A0A0R3SS69_HYMDI</name>
<evidence type="ECO:0000313" key="3">
    <source>
        <dbReference type="WBParaSite" id="HDID_0000810601-mRNA-1"/>
    </source>
</evidence>
<dbReference type="WBParaSite" id="HDID_0000810601-mRNA-1">
    <property type="protein sequence ID" value="HDID_0000810601-mRNA-1"/>
    <property type="gene ID" value="HDID_0000810601"/>
</dbReference>
<reference evidence="1 2" key="2">
    <citation type="submission" date="2018-11" db="EMBL/GenBank/DDBJ databases">
        <authorList>
            <consortium name="Pathogen Informatics"/>
        </authorList>
    </citation>
    <scope>NUCLEOTIDE SEQUENCE [LARGE SCALE GENOMIC DNA]</scope>
</reference>
<dbReference type="OrthoDB" id="2305498at2759"/>
<sequence>MGDFFRSYPRKISLMDNEEMWVAENSRLHVFRTIPSRSTDQSPVFTHLKSHKYCSNLGAISSLEATPGCVFVTLGSRYLDAIHPTMPVRSMLKEPLRNSTSSNIYISVSQIIITFDKAKAATSQILKRVMTEVLYLSK</sequence>
<gene>
    <name evidence="1" type="ORF">HDID_LOCUS8104</name>
</gene>
<accession>A0A0R3SS69</accession>
<protein>
    <submittedName>
        <fullName evidence="3">GRAM domain-containing protein</fullName>
    </submittedName>
</protein>
<reference evidence="3" key="1">
    <citation type="submission" date="2017-02" db="UniProtKB">
        <authorList>
            <consortium name="WormBaseParasite"/>
        </authorList>
    </citation>
    <scope>IDENTIFICATION</scope>
</reference>
<evidence type="ECO:0000313" key="2">
    <source>
        <dbReference type="Proteomes" id="UP000274504"/>
    </source>
</evidence>
<proteinExistence type="predicted"/>